<dbReference type="EMBL" id="JASBWR010000030">
    <property type="protein sequence ID" value="KAJ9106451.1"/>
    <property type="molecule type" value="Genomic_DNA"/>
</dbReference>
<accession>A0ACC2W6F4</accession>
<evidence type="ECO:0000313" key="2">
    <source>
        <dbReference type="Proteomes" id="UP001241377"/>
    </source>
</evidence>
<gene>
    <name evidence="1" type="ORF">QFC19_003181</name>
</gene>
<sequence length="706" mass="81275">MLVAQLLSLALFVVLASGFTVPGLPALRYQMLARLLAVRSESMIDTIFDDLDYPSQDFININLKELQKQTNGSKCDSCKQRLRFARNLVDSQPDKQHLISLLLYKYCVEKKSDAKCAQVDFFLTTTSKDLTKQIGDLESGSQSGTSVDFYDNDFLQMIKNFNMSSETDMEYYCYFKAKGDCDLPETPDIDISSWWPEKKESYNQAPQYKSENRSVFNVLHLSDFHIQYRYTVGAEGMCEDPPCCLPESLNETLPTKNYNFTSVYSQIDAAASTFNYSFYPDAHYDKDGNYVKGKYYDLPSLRGYESVSLPASSFGGYFCDPPQVLINNSMKYVGQVFKDKKFEFAIFTGDMVDHDEYHCDLETTQRAERDVANVLKKHLPGIPVFPTLGNHDTFPYGQMAPISLDSNHTLQYNAEYNAKLWVDNSWLPKNMTNSLKTHYAGFSTVTKRGLKVISLNSNAYYQKNLWAYINLSQEPDLFGQWKFLIDELVESEKIGQRVWIMAHIPTGDTDTLPIQSHIFSKIIERFSPYTVAHIFFGHTHQDQFRILYSANGQDAQDAINVAYVSQSITPLTEYNPSWRYYEVEDESFNIMNTFNYYTPLNETFVNGGDEPRWDFEYSARETYDPNGEWPKSAPLNATFWHKFILSKLNDTSNIDFNQKYMELQYRQSPYVPQCKNDSSITDECYTLNYCVGGTFLSDVYAKCLKE</sequence>
<organism evidence="1 2">
    <name type="scientific">Naganishia cerealis</name>
    <dbReference type="NCBI Taxonomy" id="610337"/>
    <lineage>
        <taxon>Eukaryota</taxon>
        <taxon>Fungi</taxon>
        <taxon>Dikarya</taxon>
        <taxon>Basidiomycota</taxon>
        <taxon>Agaricomycotina</taxon>
        <taxon>Tremellomycetes</taxon>
        <taxon>Filobasidiales</taxon>
        <taxon>Filobasidiaceae</taxon>
        <taxon>Naganishia</taxon>
    </lineage>
</organism>
<evidence type="ECO:0000313" key="1">
    <source>
        <dbReference type="EMBL" id="KAJ9106451.1"/>
    </source>
</evidence>
<proteinExistence type="predicted"/>
<comment type="caution">
    <text evidence="1">The sequence shown here is derived from an EMBL/GenBank/DDBJ whole genome shotgun (WGS) entry which is preliminary data.</text>
</comment>
<name>A0ACC2W6F4_9TREE</name>
<protein>
    <submittedName>
        <fullName evidence="1">Uncharacterized protein</fullName>
    </submittedName>
</protein>
<keyword evidence="2" id="KW-1185">Reference proteome</keyword>
<reference evidence="1" key="1">
    <citation type="submission" date="2023-04" db="EMBL/GenBank/DDBJ databases">
        <title>Draft Genome sequencing of Naganishia species isolated from polar environments using Oxford Nanopore Technology.</title>
        <authorList>
            <person name="Leo P."/>
            <person name="Venkateswaran K."/>
        </authorList>
    </citation>
    <scope>NUCLEOTIDE SEQUENCE</scope>
    <source>
        <strain evidence="1">MNA-CCFEE 5261</strain>
    </source>
</reference>
<dbReference type="Proteomes" id="UP001241377">
    <property type="component" value="Unassembled WGS sequence"/>
</dbReference>